<dbReference type="PROSITE" id="PS50110">
    <property type="entry name" value="RESPONSE_REGULATORY"/>
    <property type="match status" value="1"/>
</dbReference>
<gene>
    <name evidence="9" type="ORF">GO493_14245</name>
</gene>
<organism evidence="9 10">
    <name type="scientific">Chitinophaga tropicalis</name>
    <dbReference type="NCBI Taxonomy" id="2683588"/>
    <lineage>
        <taxon>Bacteria</taxon>
        <taxon>Pseudomonadati</taxon>
        <taxon>Bacteroidota</taxon>
        <taxon>Chitinophagia</taxon>
        <taxon>Chitinophagales</taxon>
        <taxon>Chitinophagaceae</taxon>
        <taxon>Chitinophaga</taxon>
    </lineage>
</organism>
<dbReference type="Pfam" id="PF02954">
    <property type="entry name" value="HTH_8"/>
    <property type="match status" value="1"/>
</dbReference>
<evidence type="ECO:0000256" key="4">
    <source>
        <dbReference type="ARBA" id="ARBA00023125"/>
    </source>
</evidence>
<dbReference type="Pfam" id="PF00158">
    <property type="entry name" value="Sigma54_activat"/>
    <property type="match status" value="1"/>
</dbReference>
<dbReference type="PANTHER" id="PTHR32071">
    <property type="entry name" value="TRANSCRIPTIONAL REGULATORY PROTEIN"/>
    <property type="match status" value="1"/>
</dbReference>
<dbReference type="SUPFAM" id="SSF52172">
    <property type="entry name" value="CheY-like"/>
    <property type="match status" value="1"/>
</dbReference>
<dbReference type="PROSITE" id="PS00675">
    <property type="entry name" value="SIGMA54_INTERACT_1"/>
    <property type="match status" value="1"/>
</dbReference>
<evidence type="ECO:0000256" key="3">
    <source>
        <dbReference type="ARBA" id="ARBA00023015"/>
    </source>
</evidence>
<dbReference type="PROSITE" id="PS00688">
    <property type="entry name" value="SIGMA54_INTERACT_3"/>
    <property type="match status" value="1"/>
</dbReference>
<dbReference type="InterPro" id="IPR027417">
    <property type="entry name" value="P-loop_NTPase"/>
</dbReference>
<protein>
    <submittedName>
        <fullName evidence="9">Response regulator</fullName>
    </submittedName>
</protein>
<comment type="caution">
    <text evidence="9">The sequence shown here is derived from an EMBL/GenBank/DDBJ whole genome shotgun (WGS) entry which is preliminary data.</text>
</comment>
<accession>A0A7K1U4Y9</accession>
<evidence type="ECO:0000256" key="5">
    <source>
        <dbReference type="ARBA" id="ARBA00023163"/>
    </source>
</evidence>
<dbReference type="Pfam" id="PF00072">
    <property type="entry name" value="Response_reg"/>
    <property type="match status" value="1"/>
</dbReference>
<dbReference type="Gene3D" id="1.10.8.60">
    <property type="match status" value="1"/>
</dbReference>
<evidence type="ECO:0000259" key="7">
    <source>
        <dbReference type="PROSITE" id="PS50045"/>
    </source>
</evidence>
<dbReference type="InterPro" id="IPR058031">
    <property type="entry name" value="AAA_lid_NorR"/>
</dbReference>
<dbReference type="GO" id="GO:0000160">
    <property type="term" value="P:phosphorelay signal transduction system"/>
    <property type="evidence" value="ECO:0007669"/>
    <property type="project" value="InterPro"/>
</dbReference>
<dbReference type="InterPro" id="IPR025943">
    <property type="entry name" value="Sigma_54_int_dom_ATP-bd_2"/>
</dbReference>
<dbReference type="SUPFAM" id="SSF52540">
    <property type="entry name" value="P-loop containing nucleoside triphosphate hydrolases"/>
    <property type="match status" value="1"/>
</dbReference>
<dbReference type="SMART" id="SM00382">
    <property type="entry name" value="AAA"/>
    <property type="match status" value="1"/>
</dbReference>
<keyword evidence="6" id="KW-0597">Phosphoprotein</keyword>
<dbReference type="Gene3D" id="3.40.50.300">
    <property type="entry name" value="P-loop containing nucleotide triphosphate hydrolases"/>
    <property type="match status" value="1"/>
</dbReference>
<dbReference type="InterPro" id="IPR001789">
    <property type="entry name" value="Sig_transdc_resp-reg_receiver"/>
</dbReference>
<dbReference type="InterPro" id="IPR025944">
    <property type="entry name" value="Sigma_54_int_dom_CS"/>
</dbReference>
<dbReference type="PROSITE" id="PS50045">
    <property type="entry name" value="SIGMA54_INTERACT_4"/>
    <property type="match status" value="1"/>
</dbReference>
<dbReference type="PROSITE" id="PS00676">
    <property type="entry name" value="SIGMA54_INTERACT_2"/>
    <property type="match status" value="1"/>
</dbReference>
<evidence type="ECO:0000259" key="8">
    <source>
        <dbReference type="PROSITE" id="PS50110"/>
    </source>
</evidence>
<dbReference type="InterPro" id="IPR002078">
    <property type="entry name" value="Sigma_54_int"/>
</dbReference>
<feature type="domain" description="Response regulatory" evidence="8">
    <location>
        <begin position="4"/>
        <end position="118"/>
    </location>
</feature>
<evidence type="ECO:0000256" key="6">
    <source>
        <dbReference type="PROSITE-ProRule" id="PRU00169"/>
    </source>
</evidence>
<feature type="domain" description="Sigma-54 factor interaction" evidence="7">
    <location>
        <begin position="146"/>
        <end position="374"/>
    </location>
</feature>
<keyword evidence="4" id="KW-0238">DNA-binding</keyword>
<dbReference type="FunFam" id="3.40.50.300:FF:000006">
    <property type="entry name" value="DNA-binding transcriptional regulator NtrC"/>
    <property type="match status" value="1"/>
</dbReference>
<dbReference type="PANTHER" id="PTHR32071:SF57">
    <property type="entry name" value="C4-DICARBOXYLATE TRANSPORT TRANSCRIPTIONAL REGULATORY PROTEIN DCTD"/>
    <property type="match status" value="1"/>
</dbReference>
<dbReference type="InterPro" id="IPR003593">
    <property type="entry name" value="AAA+_ATPase"/>
</dbReference>
<dbReference type="Proteomes" id="UP000461730">
    <property type="component" value="Unassembled WGS sequence"/>
</dbReference>
<dbReference type="SMART" id="SM00448">
    <property type="entry name" value="REC"/>
    <property type="match status" value="1"/>
</dbReference>
<evidence type="ECO:0000313" key="10">
    <source>
        <dbReference type="Proteomes" id="UP000461730"/>
    </source>
</evidence>
<keyword evidence="5" id="KW-0804">Transcription</keyword>
<feature type="modified residue" description="4-aspartylphosphate" evidence="6">
    <location>
        <position position="54"/>
    </location>
</feature>
<proteinExistence type="predicted"/>
<evidence type="ECO:0000256" key="1">
    <source>
        <dbReference type="ARBA" id="ARBA00022741"/>
    </source>
</evidence>
<keyword evidence="1" id="KW-0547">Nucleotide-binding</keyword>
<dbReference type="Gene3D" id="3.40.50.2300">
    <property type="match status" value="1"/>
</dbReference>
<dbReference type="GO" id="GO:0043565">
    <property type="term" value="F:sequence-specific DNA binding"/>
    <property type="evidence" value="ECO:0007669"/>
    <property type="project" value="InterPro"/>
</dbReference>
<dbReference type="Gene3D" id="1.10.10.60">
    <property type="entry name" value="Homeodomain-like"/>
    <property type="match status" value="1"/>
</dbReference>
<name>A0A7K1U4Y9_9BACT</name>
<dbReference type="GO" id="GO:0005524">
    <property type="term" value="F:ATP binding"/>
    <property type="evidence" value="ECO:0007669"/>
    <property type="project" value="UniProtKB-KW"/>
</dbReference>
<dbReference type="InterPro" id="IPR025662">
    <property type="entry name" value="Sigma_54_int_dom_ATP-bd_1"/>
</dbReference>
<keyword evidence="10" id="KW-1185">Reference proteome</keyword>
<reference evidence="9 10" key="1">
    <citation type="submission" date="2019-12" db="EMBL/GenBank/DDBJ databases">
        <title>Chitinophaga sp. strain ysch24 (GDMCC 1.1355), whole genome shotgun sequence.</title>
        <authorList>
            <person name="Zhang X."/>
        </authorList>
    </citation>
    <scope>NUCLEOTIDE SEQUENCE [LARGE SCALE GENOMIC DNA]</scope>
    <source>
        <strain evidence="10">ysch24</strain>
    </source>
</reference>
<sequence>MQYKILIVEDELVVAGNLRMTLEKNGYYVSGVARSVFQAEQLLSANRPDMVMIDIYLKGNLTGIDLAITLNEQGIPFVYISANSSRDILEAAKATGPYGFIVKPFREKDVLIALDIAFYRRDAKQYRPKGFSISGTGQTWEEEKNTTIKSPAMIKVMELVNAVCKSDTSVLLLGESGTGKEFLADYIYSRSARKDGPFIKVNCGAIPAQLIEQELFGSEKGAFTDAFERKTGKFEQAQGGTLFLDEVAEMPVDAQAKLLRVLQEKELYRLGGKDPVCLNVRIIAATNRILEEEIAEGRFRLDLYYRLQVFPVTIPPLRERKEDIPVLAEDFVRYYADTMGKKVSLSEHAVQLLTGYSWPGNIRELQNIIERHVVLAGGALIDEILLPRTELEIAPLPVAQKPWKTLEDLEKDHIVEVLAWCNYRISGPDGAAAILGVSPAVLTAKIKKMGIVKQHTGT</sequence>
<dbReference type="InterPro" id="IPR011006">
    <property type="entry name" value="CheY-like_superfamily"/>
</dbReference>
<dbReference type="RefSeq" id="WP_157306873.1">
    <property type="nucleotide sequence ID" value="NZ_WRXN01000005.1"/>
</dbReference>
<dbReference type="CDD" id="cd00009">
    <property type="entry name" value="AAA"/>
    <property type="match status" value="1"/>
</dbReference>
<evidence type="ECO:0000313" key="9">
    <source>
        <dbReference type="EMBL" id="MVT09427.1"/>
    </source>
</evidence>
<dbReference type="CDD" id="cd17534">
    <property type="entry name" value="REC_DC-like"/>
    <property type="match status" value="1"/>
</dbReference>
<dbReference type="GO" id="GO:0006355">
    <property type="term" value="P:regulation of DNA-templated transcription"/>
    <property type="evidence" value="ECO:0007669"/>
    <property type="project" value="InterPro"/>
</dbReference>
<keyword evidence="3" id="KW-0805">Transcription regulation</keyword>
<dbReference type="AlphaFoldDB" id="A0A7K1U4Y9"/>
<dbReference type="EMBL" id="WRXN01000005">
    <property type="protein sequence ID" value="MVT09427.1"/>
    <property type="molecule type" value="Genomic_DNA"/>
</dbReference>
<evidence type="ECO:0000256" key="2">
    <source>
        <dbReference type="ARBA" id="ARBA00022840"/>
    </source>
</evidence>
<dbReference type="InterPro" id="IPR002197">
    <property type="entry name" value="HTH_Fis"/>
</dbReference>
<keyword evidence="2" id="KW-0067">ATP-binding</keyword>
<dbReference type="Pfam" id="PF25601">
    <property type="entry name" value="AAA_lid_14"/>
    <property type="match status" value="1"/>
</dbReference>